<gene>
    <name evidence="2" type="ORF">FF38_14391</name>
</gene>
<keyword evidence="1" id="KW-0732">Signal</keyword>
<sequence>MYARLFLKLSAFYVLISITRAATFDLCVTKRENINANLRYPVNDEIQTNRLLLRDCPAYPFVDNAVDHIRSFIVNKLDLPHLEWRILQATYTDKGLLFEMSSSKNVEEILEQFALKLQNKECTLKTTMKSFFPMEIR</sequence>
<feature type="signal peptide" evidence="1">
    <location>
        <begin position="1"/>
        <end position="21"/>
    </location>
</feature>
<evidence type="ECO:0000313" key="2">
    <source>
        <dbReference type="EMBL" id="KNC31184.1"/>
    </source>
</evidence>
<accession>A0A0L0CI53</accession>
<evidence type="ECO:0000256" key="1">
    <source>
        <dbReference type="SAM" id="SignalP"/>
    </source>
</evidence>
<proteinExistence type="predicted"/>
<feature type="chain" id="PRO_5005536562" description="DUF4780 domain-containing protein" evidence="1">
    <location>
        <begin position="22"/>
        <end position="137"/>
    </location>
</feature>
<dbReference type="Proteomes" id="UP000037069">
    <property type="component" value="Unassembled WGS sequence"/>
</dbReference>
<reference evidence="2 3" key="1">
    <citation type="journal article" date="2015" name="Nat. Commun.">
        <title>Lucilia cuprina genome unlocks parasitic fly biology to underpin future interventions.</title>
        <authorList>
            <person name="Anstead C.A."/>
            <person name="Korhonen P.K."/>
            <person name="Young N.D."/>
            <person name="Hall R.S."/>
            <person name="Jex A.R."/>
            <person name="Murali S.C."/>
            <person name="Hughes D.S."/>
            <person name="Lee S.F."/>
            <person name="Perry T."/>
            <person name="Stroehlein A.J."/>
            <person name="Ansell B.R."/>
            <person name="Breugelmans B."/>
            <person name="Hofmann A."/>
            <person name="Qu J."/>
            <person name="Dugan S."/>
            <person name="Lee S.L."/>
            <person name="Chao H."/>
            <person name="Dinh H."/>
            <person name="Han Y."/>
            <person name="Doddapaneni H.V."/>
            <person name="Worley K.C."/>
            <person name="Muzny D.M."/>
            <person name="Ioannidis P."/>
            <person name="Waterhouse R.M."/>
            <person name="Zdobnov E.M."/>
            <person name="James P.J."/>
            <person name="Bagnall N.H."/>
            <person name="Kotze A.C."/>
            <person name="Gibbs R.A."/>
            <person name="Richards S."/>
            <person name="Batterham P."/>
            <person name="Gasser R.B."/>
        </authorList>
    </citation>
    <scope>NUCLEOTIDE SEQUENCE [LARGE SCALE GENOMIC DNA]</scope>
    <source>
        <strain evidence="2 3">LS</strain>
        <tissue evidence="2">Full body</tissue>
    </source>
</reference>
<name>A0A0L0CI53_LUCCU</name>
<comment type="caution">
    <text evidence="2">The sequence shown here is derived from an EMBL/GenBank/DDBJ whole genome shotgun (WGS) entry which is preliminary data.</text>
</comment>
<protein>
    <recommendedName>
        <fullName evidence="4">DUF4780 domain-containing protein</fullName>
    </recommendedName>
</protein>
<dbReference type="EMBL" id="JRES01000438">
    <property type="protein sequence ID" value="KNC31184.1"/>
    <property type="molecule type" value="Genomic_DNA"/>
</dbReference>
<keyword evidence="3" id="KW-1185">Reference proteome</keyword>
<organism evidence="2 3">
    <name type="scientific">Lucilia cuprina</name>
    <name type="common">Green bottle fly</name>
    <name type="synonym">Australian sheep blowfly</name>
    <dbReference type="NCBI Taxonomy" id="7375"/>
    <lineage>
        <taxon>Eukaryota</taxon>
        <taxon>Metazoa</taxon>
        <taxon>Ecdysozoa</taxon>
        <taxon>Arthropoda</taxon>
        <taxon>Hexapoda</taxon>
        <taxon>Insecta</taxon>
        <taxon>Pterygota</taxon>
        <taxon>Neoptera</taxon>
        <taxon>Endopterygota</taxon>
        <taxon>Diptera</taxon>
        <taxon>Brachycera</taxon>
        <taxon>Muscomorpha</taxon>
        <taxon>Oestroidea</taxon>
        <taxon>Calliphoridae</taxon>
        <taxon>Luciliinae</taxon>
        <taxon>Lucilia</taxon>
    </lineage>
</organism>
<dbReference type="OrthoDB" id="4781at2759"/>
<evidence type="ECO:0008006" key="4">
    <source>
        <dbReference type="Google" id="ProtNLM"/>
    </source>
</evidence>
<dbReference type="AlphaFoldDB" id="A0A0L0CI53"/>
<evidence type="ECO:0000313" key="3">
    <source>
        <dbReference type="Proteomes" id="UP000037069"/>
    </source>
</evidence>